<dbReference type="Pfam" id="PF18065">
    <property type="entry name" value="PatG_C"/>
    <property type="match status" value="1"/>
</dbReference>
<dbReference type="OrthoDB" id="9790784at2"/>
<dbReference type="PRINTS" id="PR00723">
    <property type="entry name" value="SUBTILISIN"/>
</dbReference>
<dbReference type="PROSITE" id="PS00137">
    <property type="entry name" value="SUBTILASE_HIS"/>
    <property type="match status" value="1"/>
</dbReference>
<gene>
    <name evidence="9" type="ORF">AALB_0916</name>
</gene>
<name>R9PRX7_AGAAL</name>
<evidence type="ECO:0000256" key="3">
    <source>
        <dbReference type="ARBA" id="ARBA00022801"/>
    </source>
</evidence>
<dbReference type="STRING" id="1331007.AALB_0916"/>
<evidence type="ECO:0000259" key="6">
    <source>
        <dbReference type="Pfam" id="PF00082"/>
    </source>
</evidence>
<evidence type="ECO:0000256" key="2">
    <source>
        <dbReference type="ARBA" id="ARBA00022670"/>
    </source>
</evidence>
<evidence type="ECO:0000313" key="10">
    <source>
        <dbReference type="Proteomes" id="UP000014461"/>
    </source>
</evidence>
<dbReference type="EC" id="3.4.21.62" evidence="9"/>
<feature type="domain" description="PatG" evidence="7">
    <location>
        <begin position="390"/>
        <end position="492"/>
    </location>
</feature>
<evidence type="ECO:0000256" key="1">
    <source>
        <dbReference type="ARBA" id="ARBA00011073"/>
    </source>
</evidence>
<dbReference type="AlphaFoldDB" id="R9PRX7"/>
<dbReference type="InterPro" id="IPR022398">
    <property type="entry name" value="Peptidase_S8_His-AS"/>
</dbReference>
<feature type="active site" description="Charge relay system" evidence="5">
    <location>
        <position position="34"/>
    </location>
</feature>
<dbReference type="InterPro" id="IPR040483">
    <property type="entry name" value="PatG_dom"/>
</dbReference>
<dbReference type="PANTHER" id="PTHR43806">
    <property type="entry name" value="PEPTIDASE S8"/>
    <property type="match status" value="1"/>
</dbReference>
<evidence type="ECO:0000259" key="8">
    <source>
        <dbReference type="Pfam" id="PF18065"/>
    </source>
</evidence>
<evidence type="ECO:0000259" key="7">
    <source>
        <dbReference type="Pfam" id="PF18047"/>
    </source>
</evidence>
<feature type="active site" description="Charge relay system" evidence="5">
    <location>
        <position position="219"/>
    </location>
</feature>
<dbReference type="EMBL" id="BARX01000004">
    <property type="protein sequence ID" value="GAD00836.1"/>
    <property type="molecule type" value="Genomic_DNA"/>
</dbReference>
<comment type="caution">
    <text evidence="9">The sequence shown here is derived from an EMBL/GenBank/DDBJ whole genome shotgun (WGS) entry which is preliminary data.</text>
</comment>
<feature type="active site" description="Charge relay system" evidence="5">
    <location>
        <position position="59"/>
    </location>
</feature>
<dbReference type="GO" id="GO:0006508">
    <property type="term" value="P:proteolysis"/>
    <property type="evidence" value="ECO:0007669"/>
    <property type="project" value="UniProtKB-KW"/>
</dbReference>
<keyword evidence="3 5" id="KW-0378">Hydrolase</keyword>
<keyword evidence="4 5" id="KW-0720">Serine protease</keyword>
<evidence type="ECO:0000256" key="4">
    <source>
        <dbReference type="ARBA" id="ARBA00022825"/>
    </source>
</evidence>
<dbReference type="Proteomes" id="UP000014461">
    <property type="component" value="Unassembled WGS sequence"/>
</dbReference>
<dbReference type="Pfam" id="PF18047">
    <property type="entry name" value="PatG_D"/>
    <property type="match status" value="1"/>
</dbReference>
<sequence length="648" mass="69379">MSQGITASKPSANSLEQLQNIGNNGEGIKIAIIDGSIDSNHQLFDEATICQSAPNNSIHGTAVASLIAGKAIGLTPKATILSYPVFSEDKSGNPIGCSEITLANAINKAASDGCNIVNVSGATPSLNGLGSQELRNAVQRCKKQGILIVAAVGNDAKNTESLPASLDYVLAVGACDEKGNPAPFNNHGTKLKTKMLLASGVNMPVAKNQGSISVISGSSFSTPVVSATAALIQSALGLSNLSPNSVKKTKEILIDSASVICSGADEKSKSTYRKLHIPAVLERVKQELLTKPQQQNQRYLPMSDTQSNNQTDAAVLPAQTAIDEPIIPASSSNTESPVSAELSQPVGLQLPSVADSAPQINVHQTPSQVSTQEISPCSSSDPRVAASQDKIFIVGTLGYDFGTEARLDYFTQVMGSKKGHPFDPIEMAKHLNDGDNAEQSNALIWLLKIDGIPVYAVEPDNQFAVIQYARLVQFLNEQETQGIERVSIAGVVSGETRLFNGQVIPKISPVLRGMFNWSSDALAKEVLGSASGNEEQSTLLCNFLNRVYYELRNLGRASQERAINYAATNAYQMKEIFDDAFSQHLVLSKISAEPSPVCRPDSDCWDVVLEFFNPNERLTNARKLYRYTVDVSDLIPVTVGTLRSWHAY</sequence>
<comment type="similarity">
    <text evidence="1 5">Belongs to the peptidase S8 family.</text>
</comment>
<dbReference type="Pfam" id="PF00082">
    <property type="entry name" value="Peptidase_S8"/>
    <property type="match status" value="1"/>
</dbReference>
<reference evidence="9" key="1">
    <citation type="journal article" date="2013" name="Genome Announc.">
        <title>Draft Genome Sequence of Agarivorans albus Strain MKT 106T, an Agarolytic Marine Bacterium.</title>
        <authorList>
            <person name="Yasuike M."/>
            <person name="Nakamura Y."/>
            <person name="Kai W."/>
            <person name="Fujiwara A."/>
            <person name="Fukui Y."/>
            <person name="Satomi M."/>
            <person name="Sano M."/>
        </authorList>
    </citation>
    <scope>NUCLEOTIDE SEQUENCE [LARGE SCALE GENOMIC DNA]</scope>
</reference>
<dbReference type="InterPro" id="IPR036852">
    <property type="entry name" value="Peptidase_S8/S53_dom_sf"/>
</dbReference>
<dbReference type="InterPro" id="IPR050131">
    <property type="entry name" value="Peptidase_S8_subtilisin-like"/>
</dbReference>
<dbReference type="InterPro" id="IPR015500">
    <property type="entry name" value="Peptidase_S8_subtilisin-rel"/>
</dbReference>
<dbReference type="InterPro" id="IPR023830">
    <property type="entry name" value="Peptidase_S8A_PatG"/>
</dbReference>
<organism evidence="9 10">
    <name type="scientific">Agarivorans albus MKT 106</name>
    <dbReference type="NCBI Taxonomy" id="1331007"/>
    <lineage>
        <taxon>Bacteria</taxon>
        <taxon>Pseudomonadati</taxon>
        <taxon>Pseudomonadota</taxon>
        <taxon>Gammaproteobacteria</taxon>
        <taxon>Alteromonadales</taxon>
        <taxon>Alteromonadaceae</taxon>
        <taxon>Agarivorans</taxon>
    </lineage>
</organism>
<dbReference type="NCBIfam" id="TIGR03895">
    <property type="entry name" value="protease_PatA"/>
    <property type="match status" value="1"/>
</dbReference>
<feature type="domain" description="PatG C-terminal" evidence="8">
    <location>
        <begin position="535"/>
        <end position="645"/>
    </location>
</feature>
<dbReference type="SUPFAM" id="SSF52743">
    <property type="entry name" value="Subtilisin-like"/>
    <property type="match status" value="1"/>
</dbReference>
<proteinExistence type="inferred from homology"/>
<keyword evidence="10" id="KW-1185">Reference proteome</keyword>
<dbReference type="Gene3D" id="3.40.50.200">
    <property type="entry name" value="Peptidase S8/S53 domain"/>
    <property type="match status" value="1"/>
</dbReference>
<dbReference type="GO" id="GO:0004252">
    <property type="term" value="F:serine-type endopeptidase activity"/>
    <property type="evidence" value="ECO:0007669"/>
    <property type="project" value="UniProtKB-UniRule"/>
</dbReference>
<dbReference type="InterPro" id="IPR040636">
    <property type="entry name" value="PatG_C"/>
</dbReference>
<feature type="domain" description="Peptidase S8/S53" evidence="6">
    <location>
        <begin position="25"/>
        <end position="257"/>
    </location>
</feature>
<evidence type="ECO:0000256" key="5">
    <source>
        <dbReference type="PROSITE-ProRule" id="PRU01240"/>
    </source>
</evidence>
<dbReference type="PANTHER" id="PTHR43806:SF11">
    <property type="entry name" value="CEREVISIN-RELATED"/>
    <property type="match status" value="1"/>
</dbReference>
<protein>
    <submittedName>
        <fullName evidence="9">Subtilisin DY</fullName>
        <ecNumber evidence="9">3.4.21.62</ecNumber>
    </submittedName>
</protein>
<keyword evidence="2 5" id="KW-0645">Protease</keyword>
<evidence type="ECO:0000313" key="9">
    <source>
        <dbReference type="EMBL" id="GAD00836.1"/>
    </source>
</evidence>
<dbReference type="RefSeq" id="WP_016400604.1">
    <property type="nucleotide sequence ID" value="NZ_BARX01000004.1"/>
</dbReference>
<dbReference type="InterPro" id="IPR000209">
    <property type="entry name" value="Peptidase_S8/S53_dom"/>
</dbReference>
<accession>R9PRX7</accession>
<dbReference type="PROSITE" id="PS51892">
    <property type="entry name" value="SUBTILASE"/>
    <property type="match status" value="1"/>
</dbReference>